<evidence type="ECO:0000256" key="1">
    <source>
        <dbReference type="ARBA" id="ARBA00004613"/>
    </source>
</evidence>
<comment type="subcellular location">
    <subcellularLocation>
        <location evidence="1">Secreted</location>
    </subcellularLocation>
</comment>
<organism evidence="4 5">
    <name type="scientific">Mesocricetus auratus</name>
    <name type="common">Golden hamster</name>
    <dbReference type="NCBI Taxonomy" id="10036"/>
    <lineage>
        <taxon>Eukaryota</taxon>
        <taxon>Metazoa</taxon>
        <taxon>Chordata</taxon>
        <taxon>Craniata</taxon>
        <taxon>Vertebrata</taxon>
        <taxon>Euteleostomi</taxon>
        <taxon>Mammalia</taxon>
        <taxon>Eutheria</taxon>
        <taxon>Euarchontoglires</taxon>
        <taxon>Glires</taxon>
        <taxon>Rodentia</taxon>
        <taxon>Myomorpha</taxon>
        <taxon>Muroidea</taxon>
        <taxon>Cricetidae</taxon>
        <taxon>Cricetinae</taxon>
        <taxon>Mesocricetus</taxon>
    </lineage>
</organism>
<proteinExistence type="predicted"/>
<evidence type="ECO:0000313" key="5">
    <source>
        <dbReference type="RefSeq" id="XP_040597225.1"/>
    </source>
</evidence>
<keyword evidence="3" id="KW-0732">Signal</keyword>
<sequence>MKLLLLTAVIIIVVRKEVSPSLVEEDKVSGKVHTLYLAADDLNLIAENGPLRIYIHNILSYNNYKELNITFYLRQNNGCQIYAVSLQKLFSFTFIKMRDHKSSWNRSHGGSPYITGLWIVRTTLSTLPESWVQTYENGIKVPGVVIFALHFISNTTLIMHVNFSEKNGNIRNVCAAFSKEISLSKEIWDLYVDFTASYGIPIKNIQDILKTDTCPQ</sequence>
<dbReference type="InterPro" id="IPR012674">
    <property type="entry name" value="Calycin"/>
</dbReference>
<keyword evidence="2" id="KW-0964">Secreted</keyword>
<dbReference type="Gene3D" id="2.40.128.20">
    <property type="match status" value="2"/>
</dbReference>
<protein>
    <submittedName>
        <fullName evidence="5">Aphrodisin-like</fullName>
    </submittedName>
</protein>
<accession>A0ABM2X907</accession>
<name>A0ABM2X907_MESAU</name>
<feature type="chain" id="PRO_5045231742" evidence="3">
    <location>
        <begin position="21"/>
        <end position="216"/>
    </location>
</feature>
<dbReference type="PRINTS" id="PR01173">
    <property type="entry name" value="ODORANTBNDNG"/>
</dbReference>
<reference evidence="5" key="1">
    <citation type="submission" date="2025-08" db="UniProtKB">
        <authorList>
            <consortium name="RefSeq"/>
        </authorList>
    </citation>
    <scope>IDENTIFICATION</scope>
    <source>
        <tissue evidence="5">Liver</tissue>
    </source>
</reference>
<feature type="signal peptide" evidence="3">
    <location>
        <begin position="1"/>
        <end position="20"/>
    </location>
</feature>
<gene>
    <name evidence="5" type="primary">LOC121138624</name>
</gene>
<dbReference type="GeneID" id="121138624"/>
<dbReference type="InterPro" id="IPR002448">
    <property type="entry name" value="OBP-like"/>
</dbReference>
<keyword evidence="4" id="KW-1185">Reference proteome</keyword>
<dbReference type="RefSeq" id="XP_040597225.1">
    <property type="nucleotide sequence ID" value="XM_040741291.1"/>
</dbReference>
<dbReference type="SUPFAM" id="SSF50814">
    <property type="entry name" value="Lipocalins"/>
    <property type="match status" value="1"/>
</dbReference>
<dbReference type="Proteomes" id="UP000886700">
    <property type="component" value="Unplaced"/>
</dbReference>
<evidence type="ECO:0000313" key="4">
    <source>
        <dbReference type="Proteomes" id="UP000886700"/>
    </source>
</evidence>
<evidence type="ECO:0000256" key="3">
    <source>
        <dbReference type="SAM" id="SignalP"/>
    </source>
</evidence>
<evidence type="ECO:0000256" key="2">
    <source>
        <dbReference type="ARBA" id="ARBA00022525"/>
    </source>
</evidence>